<proteinExistence type="predicted"/>
<dbReference type="EMBL" id="CACTIH010008472">
    <property type="protein sequence ID" value="CAA3019416.1"/>
    <property type="molecule type" value="Genomic_DNA"/>
</dbReference>
<dbReference type="Proteomes" id="UP000594638">
    <property type="component" value="Unassembled WGS sequence"/>
</dbReference>
<protein>
    <submittedName>
        <fullName evidence="1">Uncharacterized protein</fullName>
    </submittedName>
</protein>
<dbReference type="Gramene" id="OE9A049597T1">
    <property type="protein sequence ID" value="OE9A049597C1"/>
    <property type="gene ID" value="OE9A049597"/>
</dbReference>
<sequence>MNNSGWAEAGRTRADDDVDAVARSVVIYGLGDVGGDVTPQRLQGPVRVQGRQD</sequence>
<comment type="caution">
    <text evidence="1">The sequence shown here is derived from an EMBL/GenBank/DDBJ whole genome shotgun (WGS) entry which is preliminary data.</text>
</comment>
<evidence type="ECO:0000313" key="2">
    <source>
        <dbReference type="Proteomes" id="UP000594638"/>
    </source>
</evidence>
<dbReference type="AlphaFoldDB" id="A0A8S0UNG3"/>
<keyword evidence="2" id="KW-1185">Reference proteome</keyword>
<reference evidence="1 2" key="1">
    <citation type="submission" date="2019-12" db="EMBL/GenBank/DDBJ databases">
        <authorList>
            <person name="Alioto T."/>
            <person name="Alioto T."/>
            <person name="Gomez Garrido J."/>
        </authorList>
    </citation>
    <scope>NUCLEOTIDE SEQUENCE [LARGE SCALE GENOMIC DNA]</scope>
</reference>
<feature type="non-terminal residue" evidence="1">
    <location>
        <position position="53"/>
    </location>
</feature>
<gene>
    <name evidence="1" type="ORF">OLEA9_A049597</name>
</gene>
<name>A0A8S0UNG3_OLEEU</name>
<organism evidence="1 2">
    <name type="scientific">Olea europaea subsp. europaea</name>
    <dbReference type="NCBI Taxonomy" id="158383"/>
    <lineage>
        <taxon>Eukaryota</taxon>
        <taxon>Viridiplantae</taxon>
        <taxon>Streptophyta</taxon>
        <taxon>Embryophyta</taxon>
        <taxon>Tracheophyta</taxon>
        <taxon>Spermatophyta</taxon>
        <taxon>Magnoliopsida</taxon>
        <taxon>eudicotyledons</taxon>
        <taxon>Gunneridae</taxon>
        <taxon>Pentapetalae</taxon>
        <taxon>asterids</taxon>
        <taxon>lamiids</taxon>
        <taxon>Lamiales</taxon>
        <taxon>Oleaceae</taxon>
        <taxon>Oleeae</taxon>
        <taxon>Olea</taxon>
    </lineage>
</organism>
<accession>A0A8S0UNG3</accession>
<evidence type="ECO:0000313" key="1">
    <source>
        <dbReference type="EMBL" id="CAA3019416.1"/>
    </source>
</evidence>